<evidence type="ECO:0008006" key="2">
    <source>
        <dbReference type="Google" id="ProtNLM"/>
    </source>
</evidence>
<sequence length="178" mass="20786">MHARASNSELFEPLPELEQTLNQRLCRRNKRVHFERRDEQPKQPRIIYPSIFDINYFRYFLDILENYNPIDDEPMWAVDHVVAPTPGSAITIPEIANEFAIKDTENEVVRLMMFPLSLTGEAKISLNELNELTFKTWDELRTAFISRFFPPIYSIDSPEKSKPSPNMKTKLLPMLGSI</sequence>
<dbReference type="EMBL" id="BKCJ010000085">
    <property type="protein sequence ID" value="GEU29623.1"/>
    <property type="molecule type" value="Genomic_DNA"/>
</dbReference>
<comment type="caution">
    <text evidence="1">The sequence shown here is derived from an EMBL/GenBank/DDBJ whole genome shotgun (WGS) entry which is preliminary data.</text>
</comment>
<name>A0A699GIX1_TANCI</name>
<dbReference type="AlphaFoldDB" id="A0A699GIX1"/>
<proteinExistence type="predicted"/>
<gene>
    <name evidence="1" type="ORF">Tci_001601</name>
</gene>
<accession>A0A699GIX1</accession>
<reference evidence="1" key="1">
    <citation type="journal article" date="2019" name="Sci. Rep.">
        <title>Draft genome of Tanacetum cinerariifolium, the natural source of mosquito coil.</title>
        <authorList>
            <person name="Yamashiro T."/>
            <person name="Shiraishi A."/>
            <person name="Satake H."/>
            <person name="Nakayama K."/>
        </authorList>
    </citation>
    <scope>NUCLEOTIDE SEQUENCE</scope>
</reference>
<protein>
    <recommendedName>
        <fullName evidence="2">Reverse transcriptase domain-containing protein</fullName>
    </recommendedName>
</protein>
<organism evidence="1">
    <name type="scientific">Tanacetum cinerariifolium</name>
    <name type="common">Dalmatian daisy</name>
    <name type="synonym">Chrysanthemum cinerariifolium</name>
    <dbReference type="NCBI Taxonomy" id="118510"/>
    <lineage>
        <taxon>Eukaryota</taxon>
        <taxon>Viridiplantae</taxon>
        <taxon>Streptophyta</taxon>
        <taxon>Embryophyta</taxon>
        <taxon>Tracheophyta</taxon>
        <taxon>Spermatophyta</taxon>
        <taxon>Magnoliopsida</taxon>
        <taxon>eudicotyledons</taxon>
        <taxon>Gunneridae</taxon>
        <taxon>Pentapetalae</taxon>
        <taxon>asterids</taxon>
        <taxon>campanulids</taxon>
        <taxon>Asterales</taxon>
        <taxon>Asteraceae</taxon>
        <taxon>Asteroideae</taxon>
        <taxon>Anthemideae</taxon>
        <taxon>Anthemidinae</taxon>
        <taxon>Tanacetum</taxon>
    </lineage>
</organism>
<evidence type="ECO:0000313" key="1">
    <source>
        <dbReference type="EMBL" id="GEU29623.1"/>
    </source>
</evidence>